<name>A0AAW1PT27_9CHLO</name>
<dbReference type="InterPro" id="IPR050566">
    <property type="entry name" value="Deoxyribonucleoside_kinase"/>
</dbReference>
<dbReference type="PANTHER" id="PTHR10513:SF35">
    <property type="entry name" value="DEOXYADENOSINE KINASE"/>
    <property type="match status" value="1"/>
</dbReference>
<dbReference type="Gene3D" id="3.40.50.300">
    <property type="entry name" value="P-loop containing nucleotide triphosphate hydrolases"/>
    <property type="match status" value="1"/>
</dbReference>
<accession>A0AAW1PT27</accession>
<dbReference type="SUPFAM" id="SSF52540">
    <property type="entry name" value="P-loop containing nucleoside triphosphate hydrolases"/>
    <property type="match status" value="1"/>
</dbReference>
<reference evidence="2 3" key="1">
    <citation type="journal article" date="2024" name="Nat. Commun.">
        <title>Phylogenomics reveals the evolutionary origins of lichenization in chlorophyte algae.</title>
        <authorList>
            <person name="Puginier C."/>
            <person name="Libourel C."/>
            <person name="Otte J."/>
            <person name="Skaloud P."/>
            <person name="Haon M."/>
            <person name="Grisel S."/>
            <person name="Petersen M."/>
            <person name="Berrin J.G."/>
            <person name="Delaux P.M."/>
            <person name="Dal Grande F."/>
            <person name="Keller J."/>
        </authorList>
    </citation>
    <scope>NUCLEOTIDE SEQUENCE [LARGE SCALE GENOMIC DNA]</scope>
    <source>
        <strain evidence="2 3">SAG 2043</strain>
    </source>
</reference>
<evidence type="ECO:0000313" key="3">
    <source>
        <dbReference type="Proteomes" id="UP001489004"/>
    </source>
</evidence>
<sequence>MLQFLQGEVGIRKQHCQQIVKHIRAMQQQEQVKPAERRVTVAVEGNISAGKSSFLKMLNDARLNMQEEIEVVPEPVSKWQSAGEQGFNVLEAFYNEPERYAYTFQNYVFVTRMMQERETRQCKQDIRLLERSVFSDRMVFVRAVHEANWMTDMELNIYDSWFEPIIASQPSLVPDGFIYLRADPDTCLRRMHLRSRSEEASVSMEYLEGLHEKHESWMFGEKQRMPLSIPLQIATPSLPNTPEVPDILKGKVFYLDKGKQTLLHPSINARPLLVLDCNQDIDVDKDLDAKRHYMEVVRAYCRFVRDANQNQGPHLWPQRPPVSQALDLGRGPTELDTIFSRFDIPQVTGMMQQRPDRVEEILRHQLEGLKQQLAASQAAQAMYGGSGAQMAGMR</sequence>
<dbReference type="InterPro" id="IPR031314">
    <property type="entry name" value="DNK_dom"/>
</dbReference>
<evidence type="ECO:0000313" key="2">
    <source>
        <dbReference type="EMBL" id="KAK9812880.1"/>
    </source>
</evidence>
<dbReference type="AlphaFoldDB" id="A0AAW1PT27"/>
<dbReference type="EMBL" id="JALJOR010000008">
    <property type="protein sequence ID" value="KAK9812880.1"/>
    <property type="molecule type" value="Genomic_DNA"/>
</dbReference>
<keyword evidence="3" id="KW-1185">Reference proteome</keyword>
<organism evidence="2 3">
    <name type="scientific">[Myrmecia] bisecta</name>
    <dbReference type="NCBI Taxonomy" id="41462"/>
    <lineage>
        <taxon>Eukaryota</taxon>
        <taxon>Viridiplantae</taxon>
        <taxon>Chlorophyta</taxon>
        <taxon>core chlorophytes</taxon>
        <taxon>Trebouxiophyceae</taxon>
        <taxon>Trebouxiales</taxon>
        <taxon>Trebouxiaceae</taxon>
        <taxon>Myrmecia</taxon>
    </lineage>
</organism>
<dbReference type="GO" id="GO:0005737">
    <property type="term" value="C:cytoplasm"/>
    <property type="evidence" value="ECO:0007669"/>
    <property type="project" value="TreeGrafter"/>
</dbReference>
<evidence type="ECO:0000259" key="1">
    <source>
        <dbReference type="Pfam" id="PF01712"/>
    </source>
</evidence>
<proteinExistence type="predicted"/>
<feature type="domain" description="Deoxynucleoside kinase" evidence="1">
    <location>
        <begin position="42"/>
        <end position="220"/>
    </location>
</feature>
<dbReference type="PANTHER" id="PTHR10513">
    <property type="entry name" value="DEOXYNUCLEOSIDE KINASE"/>
    <property type="match status" value="1"/>
</dbReference>
<dbReference type="Proteomes" id="UP001489004">
    <property type="component" value="Unassembled WGS sequence"/>
</dbReference>
<dbReference type="GO" id="GO:0019136">
    <property type="term" value="F:deoxynucleoside kinase activity"/>
    <property type="evidence" value="ECO:0007669"/>
    <property type="project" value="TreeGrafter"/>
</dbReference>
<dbReference type="Pfam" id="PF01712">
    <property type="entry name" value="dNK"/>
    <property type="match status" value="1"/>
</dbReference>
<protein>
    <recommendedName>
        <fullName evidence="1">Deoxynucleoside kinase domain-containing protein</fullName>
    </recommendedName>
</protein>
<comment type="caution">
    <text evidence="2">The sequence shown here is derived from an EMBL/GenBank/DDBJ whole genome shotgun (WGS) entry which is preliminary data.</text>
</comment>
<dbReference type="CDD" id="cd01673">
    <property type="entry name" value="dNK"/>
    <property type="match status" value="1"/>
</dbReference>
<dbReference type="InterPro" id="IPR027417">
    <property type="entry name" value="P-loop_NTPase"/>
</dbReference>
<gene>
    <name evidence="2" type="ORF">WJX72_005140</name>
</gene>